<keyword evidence="8" id="KW-0443">Lipid metabolism</keyword>
<keyword evidence="6" id="KW-0521">NADP</keyword>
<comment type="subcellular location">
    <subcellularLocation>
        <location evidence="1">Peroxisome</location>
    </subcellularLocation>
</comment>
<evidence type="ECO:0000256" key="10">
    <source>
        <dbReference type="ARBA" id="ARBA00023160"/>
    </source>
</evidence>
<sequence>MMTKTMALELAADNIRVNIVAPGAIDTDMNISLRNDLQERENTLRRIPMGRIGSDQEVANVVEFLASNKASYITGSTIVVDGGMTLYPSFGLHSADKNSNSIFPK</sequence>
<evidence type="ECO:0000256" key="19">
    <source>
        <dbReference type="ARBA" id="ARBA00049386"/>
    </source>
</evidence>
<evidence type="ECO:0000256" key="14">
    <source>
        <dbReference type="ARBA" id="ARBA00041063"/>
    </source>
</evidence>
<dbReference type="EC" id="1.3.1.38" evidence="13"/>
<dbReference type="PRINTS" id="PR00081">
    <property type="entry name" value="GDHRDH"/>
</dbReference>
<dbReference type="EMBL" id="LR216287">
    <property type="protein sequence ID" value="VFJ14896.1"/>
    <property type="molecule type" value="Genomic_DNA"/>
</dbReference>
<dbReference type="KEGG" id="nfn:NFRAN_2574"/>
<protein>
    <recommendedName>
        <fullName evidence="14">Peroxisomal trans-2-enoyl-CoA reductase</fullName>
        <ecNumber evidence="13">1.3.1.38</ecNumber>
    </recommendedName>
</protein>
<reference evidence="21 22" key="1">
    <citation type="submission" date="2019-02" db="EMBL/GenBank/DDBJ databases">
        <authorList>
            <person name="Lehtovirta-Morley E L."/>
        </authorList>
    </citation>
    <scope>NUCLEOTIDE SEQUENCE [LARGE SCALE GENOMIC DNA]</scope>
    <source>
        <strain evidence="21">NFRAN1</strain>
    </source>
</reference>
<dbReference type="GO" id="GO:0019166">
    <property type="term" value="F:trans-2-enoyl-CoA reductase (NADPH) activity"/>
    <property type="evidence" value="ECO:0007669"/>
    <property type="project" value="UniProtKB-EC"/>
</dbReference>
<comment type="catalytic activity">
    <reaction evidence="19">
        <text>(2E)-decenoyl-CoA + NADPH + H(+) = decanoyl-CoA + NADP(+)</text>
        <dbReference type="Rhea" id="RHEA:44960"/>
        <dbReference type="ChEBI" id="CHEBI:15378"/>
        <dbReference type="ChEBI" id="CHEBI:57783"/>
        <dbReference type="ChEBI" id="CHEBI:58349"/>
        <dbReference type="ChEBI" id="CHEBI:61406"/>
        <dbReference type="ChEBI" id="CHEBI:61430"/>
    </reaction>
    <physiologicalReaction direction="left-to-right" evidence="19">
        <dbReference type="Rhea" id="RHEA:44961"/>
    </physiologicalReaction>
</comment>
<dbReference type="AlphaFoldDB" id="A0A484IDK9"/>
<gene>
    <name evidence="21" type="ORF">NFRAN_2574</name>
</gene>
<dbReference type="GO" id="GO:0006633">
    <property type="term" value="P:fatty acid biosynthetic process"/>
    <property type="evidence" value="ECO:0007669"/>
    <property type="project" value="UniProtKB-KW"/>
</dbReference>
<evidence type="ECO:0000256" key="11">
    <source>
        <dbReference type="ARBA" id="ARBA00037124"/>
    </source>
</evidence>
<keyword evidence="22" id="KW-1185">Reference proteome</keyword>
<evidence type="ECO:0000256" key="4">
    <source>
        <dbReference type="ARBA" id="ARBA00022553"/>
    </source>
</evidence>
<evidence type="ECO:0000256" key="13">
    <source>
        <dbReference type="ARBA" id="ARBA00038849"/>
    </source>
</evidence>
<comment type="catalytic activity">
    <reaction evidence="15">
        <text>(2E)-dodecenoyl-CoA + NADPH + H(+) = dodecanoyl-CoA + NADP(+)</text>
        <dbReference type="Rhea" id="RHEA:44964"/>
        <dbReference type="ChEBI" id="CHEBI:15378"/>
        <dbReference type="ChEBI" id="CHEBI:57330"/>
        <dbReference type="ChEBI" id="CHEBI:57375"/>
        <dbReference type="ChEBI" id="CHEBI:57783"/>
        <dbReference type="ChEBI" id="CHEBI:58349"/>
    </reaction>
    <physiologicalReaction direction="left-to-right" evidence="15">
        <dbReference type="Rhea" id="RHEA:44965"/>
    </physiologicalReaction>
</comment>
<comment type="pathway">
    <text evidence="2">Lipid metabolism.</text>
</comment>
<dbReference type="InterPro" id="IPR036291">
    <property type="entry name" value="NAD(P)-bd_dom_sf"/>
</dbReference>
<dbReference type="Proteomes" id="UP000294299">
    <property type="component" value="Chromosome NFRAN"/>
</dbReference>
<comment type="catalytic activity">
    <reaction evidence="18">
        <text>a (2E)-enoyl-CoA + NADPH + H(+) = a 2,3-saturated acyl-CoA + NADP(+)</text>
        <dbReference type="Rhea" id="RHEA:33763"/>
        <dbReference type="ChEBI" id="CHEBI:15378"/>
        <dbReference type="ChEBI" id="CHEBI:57783"/>
        <dbReference type="ChEBI" id="CHEBI:58349"/>
        <dbReference type="ChEBI" id="CHEBI:58856"/>
        <dbReference type="ChEBI" id="CHEBI:65111"/>
        <dbReference type="EC" id="1.3.1.38"/>
    </reaction>
    <physiologicalReaction direction="left-to-right" evidence="18">
        <dbReference type="Rhea" id="RHEA:33764"/>
    </physiologicalReaction>
</comment>
<evidence type="ECO:0000256" key="20">
    <source>
        <dbReference type="ARBA" id="ARBA00049559"/>
    </source>
</evidence>
<evidence type="ECO:0000256" key="1">
    <source>
        <dbReference type="ARBA" id="ARBA00004275"/>
    </source>
</evidence>
<evidence type="ECO:0000256" key="7">
    <source>
        <dbReference type="ARBA" id="ARBA00023002"/>
    </source>
</evidence>
<evidence type="ECO:0000256" key="18">
    <source>
        <dbReference type="ARBA" id="ARBA00049251"/>
    </source>
</evidence>
<proteinExistence type="predicted"/>
<comment type="catalytic activity">
    <reaction evidence="16">
        <text>(2E)-tetradecenoyl-CoA + NADPH + H(+) = tetradecanoyl-CoA + NADP(+)</text>
        <dbReference type="Rhea" id="RHEA:44968"/>
        <dbReference type="ChEBI" id="CHEBI:15378"/>
        <dbReference type="ChEBI" id="CHEBI:57385"/>
        <dbReference type="ChEBI" id="CHEBI:57783"/>
        <dbReference type="ChEBI" id="CHEBI:58349"/>
        <dbReference type="ChEBI" id="CHEBI:61405"/>
    </reaction>
    <physiologicalReaction direction="left-to-right" evidence="16">
        <dbReference type="Rhea" id="RHEA:44969"/>
    </physiologicalReaction>
</comment>
<dbReference type="Pfam" id="PF13561">
    <property type="entry name" value="adh_short_C2"/>
    <property type="match status" value="1"/>
</dbReference>
<dbReference type="InterPro" id="IPR052388">
    <property type="entry name" value="Peroxisomal_t2-enoyl-CoA_red"/>
</dbReference>
<comment type="function">
    <text evidence="11">Participates in chain elongation of fatty acids. Catalyzes the reduction of trans-2-enoyl-CoAs of varying chain lengths from 6:1 to 16:1, having maximum activity with 10:1 CoA. Has no 2,4-dienoyl-CoA reductase activity.</text>
</comment>
<dbReference type="SUPFAM" id="SSF51735">
    <property type="entry name" value="NAD(P)-binding Rossmann-fold domains"/>
    <property type="match status" value="1"/>
</dbReference>
<dbReference type="Gene3D" id="3.40.50.720">
    <property type="entry name" value="NAD(P)-binding Rossmann-like Domain"/>
    <property type="match status" value="1"/>
</dbReference>
<keyword evidence="7 21" id="KW-0560">Oxidoreductase</keyword>
<keyword evidence="5" id="KW-0276">Fatty acid metabolism</keyword>
<keyword evidence="3" id="KW-0444">Lipid biosynthesis</keyword>
<evidence type="ECO:0000256" key="5">
    <source>
        <dbReference type="ARBA" id="ARBA00022832"/>
    </source>
</evidence>
<evidence type="ECO:0000313" key="21">
    <source>
        <dbReference type="EMBL" id="VFJ14896.1"/>
    </source>
</evidence>
<evidence type="ECO:0000256" key="15">
    <source>
        <dbReference type="ARBA" id="ARBA00047570"/>
    </source>
</evidence>
<evidence type="ECO:0000256" key="2">
    <source>
        <dbReference type="ARBA" id="ARBA00005189"/>
    </source>
</evidence>
<comment type="catalytic activity">
    <reaction evidence="17">
        <text>(2E)-hexenoyl-CoA + NADPH + H(+) = hexanoyl-CoA + NADP(+)</text>
        <dbReference type="Rhea" id="RHEA:44956"/>
        <dbReference type="ChEBI" id="CHEBI:15378"/>
        <dbReference type="ChEBI" id="CHEBI:57783"/>
        <dbReference type="ChEBI" id="CHEBI:58349"/>
        <dbReference type="ChEBI" id="CHEBI:62077"/>
        <dbReference type="ChEBI" id="CHEBI:62620"/>
    </reaction>
    <physiologicalReaction direction="left-to-right" evidence="17">
        <dbReference type="Rhea" id="RHEA:44957"/>
    </physiologicalReaction>
</comment>
<comment type="catalytic activity">
    <reaction evidence="20">
        <text>(2E)-octenoyl-CoA + NADPH + H(+) = octanoyl-CoA + NADP(+)</text>
        <dbReference type="Rhea" id="RHEA:44952"/>
        <dbReference type="ChEBI" id="CHEBI:15378"/>
        <dbReference type="ChEBI" id="CHEBI:57386"/>
        <dbReference type="ChEBI" id="CHEBI:57783"/>
        <dbReference type="ChEBI" id="CHEBI:58349"/>
        <dbReference type="ChEBI" id="CHEBI:62242"/>
    </reaction>
    <physiologicalReaction direction="left-to-right" evidence="20">
        <dbReference type="Rhea" id="RHEA:44953"/>
    </physiologicalReaction>
</comment>
<evidence type="ECO:0000256" key="8">
    <source>
        <dbReference type="ARBA" id="ARBA00023098"/>
    </source>
</evidence>
<accession>A0A484IDK9</accession>
<evidence type="ECO:0000256" key="17">
    <source>
        <dbReference type="ARBA" id="ARBA00049108"/>
    </source>
</evidence>
<evidence type="ECO:0000256" key="6">
    <source>
        <dbReference type="ARBA" id="ARBA00022857"/>
    </source>
</evidence>
<dbReference type="GO" id="GO:0033306">
    <property type="term" value="P:phytol metabolic process"/>
    <property type="evidence" value="ECO:0007669"/>
    <property type="project" value="TreeGrafter"/>
</dbReference>
<dbReference type="InterPro" id="IPR002347">
    <property type="entry name" value="SDR_fam"/>
</dbReference>
<evidence type="ECO:0000256" key="3">
    <source>
        <dbReference type="ARBA" id="ARBA00022516"/>
    </source>
</evidence>
<evidence type="ECO:0000256" key="9">
    <source>
        <dbReference type="ARBA" id="ARBA00023140"/>
    </source>
</evidence>
<keyword evidence="9" id="KW-0576">Peroxisome</keyword>
<evidence type="ECO:0000256" key="16">
    <source>
        <dbReference type="ARBA" id="ARBA00048686"/>
    </source>
</evidence>
<organism evidence="21 22">
    <name type="scientific">Candidatus Nitrosocosmicus franklandianus</name>
    <dbReference type="NCBI Taxonomy" id="1798806"/>
    <lineage>
        <taxon>Archaea</taxon>
        <taxon>Nitrososphaerota</taxon>
        <taxon>Nitrososphaeria</taxon>
        <taxon>Nitrososphaerales</taxon>
        <taxon>Nitrososphaeraceae</taxon>
        <taxon>Candidatus Nitrosocosmicus</taxon>
    </lineage>
</organism>
<evidence type="ECO:0000256" key="12">
    <source>
        <dbReference type="ARBA" id="ARBA00038622"/>
    </source>
</evidence>
<keyword evidence="4" id="KW-0597">Phosphoprotein</keyword>
<name>A0A484IDK9_9ARCH</name>
<dbReference type="PANTHER" id="PTHR24317">
    <property type="entry name" value="PEROXISOMAL TRANS-2-ENOYL-COA REDUCTASE"/>
    <property type="match status" value="1"/>
</dbReference>
<keyword evidence="10" id="KW-0275">Fatty acid biosynthesis</keyword>
<dbReference type="PANTHER" id="PTHR24317:SF7">
    <property type="entry name" value="PEROXISOMAL TRANS-2-ENOYL-COA REDUCTASE"/>
    <property type="match status" value="1"/>
</dbReference>
<evidence type="ECO:0000313" key="22">
    <source>
        <dbReference type="Proteomes" id="UP000294299"/>
    </source>
</evidence>
<comment type="subunit">
    <text evidence="12">Interacts with PEX5, probably required to target it into peroxisomes.</text>
</comment>